<dbReference type="PRINTS" id="PR00377">
    <property type="entry name" value="IMPHPHTASES"/>
</dbReference>
<evidence type="ECO:0000313" key="6">
    <source>
        <dbReference type="Proteomes" id="UP000277858"/>
    </source>
</evidence>
<dbReference type="InterPro" id="IPR000760">
    <property type="entry name" value="Inositol_monophosphatase-like"/>
</dbReference>
<dbReference type="OrthoDB" id="9772456at2"/>
<dbReference type="CDD" id="cd01637">
    <property type="entry name" value="IMPase_like"/>
    <property type="match status" value="1"/>
</dbReference>
<dbReference type="Gene3D" id="3.30.540.10">
    <property type="entry name" value="Fructose-1,6-Bisphosphatase, subunit A, domain 1"/>
    <property type="match status" value="1"/>
</dbReference>
<evidence type="ECO:0000256" key="3">
    <source>
        <dbReference type="ARBA" id="ARBA00022842"/>
    </source>
</evidence>
<feature type="binding site" evidence="4">
    <location>
        <position position="212"/>
    </location>
    <ligand>
        <name>Mg(2+)</name>
        <dbReference type="ChEBI" id="CHEBI:18420"/>
        <label>1</label>
        <note>catalytic</note>
    </ligand>
</feature>
<dbReference type="GO" id="GO:0007165">
    <property type="term" value="P:signal transduction"/>
    <property type="evidence" value="ECO:0007669"/>
    <property type="project" value="TreeGrafter"/>
</dbReference>
<comment type="cofactor">
    <cofactor evidence="4">
        <name>Mg(2+)</name>
        <dbReference type="ChEBI" id="CHEBI:18420"/>
    </cofactor>
</comment>
<dbReference type="AlphaFoldDB" id="A0A3S4UWC6"/>
<keyword evidence="6" id="KW-1185">Reference proteome</keyword>
<dbReference type="GeneID" id="82885965"/>
<feature type="binding site" evidence="4">
    <location>
        <position position="95"/>
    </location>
    <ligand>
        <name>Mg(2+)</name>
        <dbReference type="ChEBI" id="CHEBI:18420"/>
        <label>1</label>
        <note>catalytic</note>
    </ligand>
</feature>
<evidence type="ECO:0000256" key="4">
    <source>
        <dbReference type="PIRSR" id="PIRSR600760-2"/>
    </source>
</evidence>
<dbReference type="EC" id="3.1.3.25" evidence="5"/>
<dbReference type="Proteomes" id="UP000277858">
    <property type="component" value="Chromosome"/>
</dbReference>
<sequence>MTAELDTDEVAQIIRGVAERIVEPHFRHLDPDQVHEKTHPGDLVTDFDRQAELALSAELVGRGGGLAVGEEAVFADPDVLSGLPDAPLAWVIDPIDGTRNFVNGSDDHAVMVAEVRAGVTVRGWIYQPRHEHMYIAEAGAGTWRDGEKVTRPSSGDPVIAVTTHEAFQQAPQSVSGPRLDWGWSRWCCGVDYPRVLTGDVDATVYLHSHPWDHLSGALMLRELGGVVRTLSGHDFGVKEFHRDPLIVASDEPAYRAVADALIGLGVTVR</sequence>
<dbReference type="GO" id="GO:0006020">
    <property type="term" value="P:inositol metabolic process"/>
    <property type="evidence" value="ECO:0007669"/>
    <property type="project" value="TreeGrafter"/>
</dbReference>
<feature type="binding site" evidence="4">
    <location>
        <position position="93"/>
    </location>
    <ligand>
        <name>Mg(2+)</name>
        <dbReference type="ChEBI" id="CHEBI:18420"/>
        <label>2</label>
    </ligand>
</feature>
<feature type="binding site" evidence="4">
    <location>
        <position position="70"/>
    </location>
    <ligand>
        <name>Mg(2+)</name>
        <dbReference type="ChEBI" id="CHEBI:18420"/>
        <label>1</label>
        <note>catalytic</note>
    </ligand>
</feature>
<accession>A0A3S4UWC6</accession>
<organism evidence="5 6">
    <name type="scientific">Acidipropionibacterium jensenii</name>
    <dbReference type="NCBI Taxonomy" id="1749"/>
    <lineage>
        <taxon>Bacteria</taxon>
        <taxon>Bacillati</taxon>
        <taxon>Actinomycetota</taxon>
        <taxon>Actinomycetes</taxon>
        <taxon>Propionibacteriales</taxon>
        <taxon>Propionibacteriaceae</taxon>
        <taxon>Acidipropionibacterium</taxon>
    </lineage>
</organism>
<dbReference type="PROSITE" id="PS00629">
    <property type="entry name" value="IMP_1"/>
    <property type="match status" value="1"/>
</dbReference>
<keyword evidence="3 4" id="KW-0460">Magnesium</keyword>
<dbReference type="InterPro" id="IPR020583">
    <property type="entry name" value="Inositol_monoP_metal-BS"/>
</dbReference>
<dbReference type="PANTHER" id="PTHR20854">
    <property type="entry name" value="INOSITOL MONOPHOSPHATASE"/>
    <property type="match status" value="1"/>
</dbReference>
<gene>
    <name evidence="5" type="primary">suhB</name>
    <name evidence="5" type="ORF">NCTC13652_00570</name>
</gene>
<keyword evidence="1 4" id="KW-0479">Metal-binding</keyword>
<dbReference type="EMBL" id="LR134473">
    <property type="protein sequence ID" value="VEI02396.1"/>
    <property type="molecule type" value="Genomic_DNA"/>
</dbReference>
<dbReference type="RefSeq" id="WP_015070130.1">
    <property type="nucleotide sequence ID" value="NZ_CP040635.1"/>
</dbReference>
<protein>
    <submittedName>
        <fullName evidence="5">Inositol-1-monophosphatase</fullName>
        <ecNumber evidence="5">3.1.3.25</ecNumber>
    </submittedName>
</protein>
<dbReference type="STRING" id="1122997.GCA_000425285_01930"/>
<evidence type="ECO:0000256" key="1">
    <source>
        <dbReference type="ARBA" id="ARBA00022723"/>
    </source>
</evidence>
<dbReference type="SUPFAM" id="SSF56655">
    <property type="entry name" value="Carbohydrate phosphatase"/>
    <property type="match status" value="1"/>
</dbReference>
<evidence type="ECO:0000256" key="2">
    <source>
        <dbReference type="ARBA" id="ARBA00022801"/>
    </source>
</evidence>
<dbReference type="PANTHER" id="PTHR20854:SF4">
    <property type="entry name" value="INOSITOL-1-MONOPHOSPHATASE-RELATED"/>
    <property type="match status" value="1"/>
</dbReference>
<proteinExistence type="predicted"/>
<evidence type="ECO:0000313" key="5">
    <source>
        <dbReference type="EMBL" id="VEI02396.1"/>
    </source>
</evidence>
<reference evidence="5 6" key="1">
    <citation type="submission" date="2018-12" db="EMBL/GenBank/DDBJ databases">
        <authorList>
            <consortium name="Pathogen Informatics"/>
        </authorList>
    </citation>
    <scope>NUCLEOTIDE SEQUENCE [LARGE SCALE GENOMIC DNA]</scope>
    <source>
        <strain evidence="5 6">NCTC13652</strain>
    </source>
</reference>
<name>A0A3S4UWC6_9ACTN</name>
<dbReference type="GO" id="GO:0008934">
    <property type="term" value="F:inositol monophosphate 1-phosphatase activity"/>
    <property type="evidence" value="ECO:0007669"/>
    <property type="project" value="TreeGrafter"/>
</dbReference>
<dbReference type="Gene3D" id="3.40.190.80">
    <property type="match status" value="1"/>
</dbReference>
<feature type="binding site" evidence="4">
    <location>
        <position position="96"/>
    </location>
    <ligand>
        <name>Mg(2+)</name>
        <dbReference type="ChEBI" id="CHEBI:18420"/>
        <label>1</label>
        <note>catalytic</note>
    </ligand>
</feature>
<dbReference type="Pfam" id="PF00459">
    <property type="entry name" value="Inositol_P"/>
    <property type="match status" value="1"/>
</dbReference>
<keyword evidence="2 5" id="KW-0378">Hydrolase</keyword>
<dbReference type="GO" id="GO:0046872">
    <property type="term" value="F:metal ion binding"/>
    <property type="evidence" value="ECO:0007669"/>
    <property type="project" value="UniProtKB-KW"/>
</dbReference>